<accession>A0AAD4D1B5</accession>
<feature type="compositionally biased region" description="Basic and acidic residues" evidence="1">
    <location>
        <begin position="148"/>
        <end position="160"/>
    </location>
</feature>
<feature type="compositionally biased region" description="Polar residues" evidence="1">
    <location>
        <begin position="274"/>
        <end position="283"/>
    </location>
</feature>
<evidence type="ECO:0000313" key="2">
    <source>
        <dbReference type="EMBL" id="KAG0254320.1"/>
    </source>
</evidence>
<comment type="caution">
    <text evidence="2">The sequence shown here is derived from an EMBL/GenBank/DDBJ whole genome shotgun (WGS) entry which is preliminary data.</text>
</comment>
<sequence length="488" mass="53983">MAKRRDMSPVTLKEPQQHQQQQLKEEDSRRPSLDLTRKHSSYQDQDMGAHSRHTPTTPAEDRSFKSEAERSFKSEADKSYNSEIDKSFYGGSFIAELRASTFKTPAKAHSFRNERSTNDKEEDDEADEYRSMPGSKARDSMTLKSPVHRSDISMDQDIKSPLRTSLGIHNSARSRSPSFVTKRSSDLMETDQDRLVDAESKRSKSSPFLDSHVPIRFYSPEAESRTTTKSEGSTIQERTKFNDSTTTLSAFRSAERSSAERASHWRELEVESFSAKNRQSDANEQPPAASTTPTTTPRQRYGYGSPFAERPVTSNDEPARAARLRDGAHDKPNDASITRSPHDRSSALHGQVNGDSAEHRMNGSSSSSGTRMNGDSARRQADYKDSHTLPGKHQDHPPLRQAEQKKEEDSTLPTSRPGRSGAGDDAEQSAGSKSVTTTTTATMKAESTAFTSSFIGSDAGSLRPKAPMTLPEKRTLGTRRPVGTSSNA</sequence>
<feature type="compositionally biased region" description="Low complexity" evidence="1">
    <location>
        <begin position="286"/>
        <end position="297"/>
    </location>
</feature>
<feature type="non-terminal residue" evidence="2">
    <location>
        <position position="1"/>
    </location>
</feature>
<feature type="compositionally biased region" description="Basic and acidic residues" evidence="1">
    <location>
        <begin position="183"/>
        <end position="202"/>
    </location>
</feature>
<feature type="compositionally biased region" description="Basic and acidic residues" evidence="1">
    <location>
        <begin position="59"/>
        <end position="81"/>
    </location>
</feature>
<reference evidence="2" key="1">
    <citation type="journal article" date="2020" name="Fungal Divers.">
        <title>Resolving the Mortierellaceae phylogeny through synthesis of multi-gene phylogenetics and phylogenomics.</title>
        <authorList>
            <person name="Vandepol N."/>
            <person name="Liber J."/>
            <person name="Desiro A."/>
            <person name="Na H."/>
            <person name="Kennedy M."/>
            <person name="Barry K."/>
            <person name="Grigoriev I.V."/>
            <person name="Miller A.N."/>
            <person name="O'Donnell K."/>
            <person name="Stajich J.E."/>
            <person name="Bonito G."/>
        </authorList>
    </citation>
    <scope>NUCLEOTIDE SEQUENCE</scope>
    <source>
        <strain evidence="2">NRRL 28262</strain>
    </source>
</reference>
<dbReference type="AlphaFoldDB" id="A0AAD4D1B5"/>
<feature type="compositionally biased region" description="Basic and acidic residues" evidence="1">
    <location>
        <begin position="253"/>
        <end position="269"/>
    </location>
</feature>
<evidence type="ECO:0000313" key="3">
    <source>
        <dbReference type="Proteomes" id="UP001194580"/>
    </source>
</evidence>
<organism evidence="2 3">
    <name type="scientific">Linnemannia exigua</name>
    <dbReference type="NCBI Taxonomy" id="604196"/>
    <lineage>
        <taxon>Eukaryota</taxon>
        <taxon>Fungi</taxon>
        <taxon>Fungi incertae sedis</taxon>
        <taxon>Mucoromycota</taxon>
        <taxon>Mortierellomycotina</taxon>
        <taxon>Mortierellomycetes</taxon>
        <taxon>Mortierellales</taxon>
        <taxon>Mortierellaceae</taxon>
        <taxon>Linnemannia</taxon>
    </lineage>
</organism>
<keyword evidence="3" id="KW-1185">Reference proteome</keyword>
<proteinExistence type="predicted"/>
<feature type="compositionally biased region" description="Basic and acidic residues" evidence="1">
    <location>
        <begin position="23"/>
        <end position="37"/>
    </location>
</feature>
<dbReference type="Proteomes" id="UP001194580">
    <property type="component" value="Unassembled WGS sequence"/>
</dbReference>
<feature type="compositionally biased region" description="Basic and acidic residues" evidence="1">
    <location>
        <begin position="376"/>
        <end position="409"/>
    </location>
</feature>
<feature type="compositionally biased region" description="Low complexity" evidence="1">
    <location>
        <begin position="429"/>
        <end position="449"/>
    </location>
</feature>
<feature type="compositionally biased region" description="Polar residues" evidence="1">
    <location>
        <begin position="362"/>
        <end position="373"/>
    </location>
</feature>
<feature type="region of interest" description="Disordered" evidence="1">
    <location>
        <begin position="101"/>
        <end position="488"/>
    </location>
</feature>
<feature type="compositionally biased region" description="Polar residues" evidence="1">
    <location>
        <begin position="229"/>
        <end position="248"/>
    </location>
</feature>
<feature type="compositionally biased region" description="Basic and acidic residues" evidence="1">
    <location>
        <begin position="317"/>
        <end position="333"/>
    </location>
</feature>
<name>A0AAD4D1B5_9FUNG</name>
<evidence type="ECO:0000256" key="1">
    <source>
        <dbReference type="SAM" id="MobiDB-lite"/>
    </source>
</evidence>
<protein>
    <submittedName>
        <fullName evidence="2">Uncharacterized protein</fullName>
    </submittedName>
</protein>
<feature type="region of interest" description="Disordered" evidence="1">
    <location>
        <begin position="1"/>
        <end position="81"/>
    </location>
</feature>
<dbReference type="EMBL" id="JAAAIL010002822">
    <property type="protein sequence ID" value="KAG0254320.1"/>
    <property type="molecule type" value="Genomic_DNA"/>
</dbReference>
<feature type="compositionally biased region" description="Polar residues" evidence="1">
    <location>
        <begin position="167"/>
        <end position="182"/>
    </location>
</feature>
<gene>
    <name evidence="2" type="ORF">BGZ95_006086</name>
</gene>